<protein>
    <submittedName>
        <fullName evidence="12">Two-component system OmpR family response regulator</fullName>
    </submittedName>
</protein>
<dbReference type="InterPro" id="IPR039420">
    <property type="entry name" value="WalR-like"/>
</dbReference>
<dbReference type="Proteomes" id="UP000295765">
    <property type="component" value="Unassembled WGS sequence"/>
</dbReference>
<dbReference type="PANTHER" id="PTHR48111:SF4">
    <property type="entry name" value="DNA-BINDING DUAL TRANSCRIPTIONAL REGULATOR OMPR"/>
    <property type="match status" value="1"/>
</dbReference>
<evidence type="ECO:0000313" key="13">
    <source>
        <dbReference type="Proteomes" id="UP000295765"/>
    </source>
</evidence>
<keyword evidence="4" id="KW-0902">Two-component regulatory system</keyword>
<dbReference type="GO" id="GO:0006355">
    <property type="term" value="P:regulation of DNA-templated transcription"/>
    <property type="evidence" value="ECO:0007669"/>
    <property type="project" value="InterPro"/>
</dbReference>
<dbReference type="PROSITE" id="PS50110">
    <property type="entry name" value="RESPONSE_REGULATORY"/>
    <property type="match status" value="1"/>
</dbReference>
<dbReference type="Pfam" id="PF00072">
    <property type="entry name" value="Response_reg"/>
    <property type="match status" value="1"/>
</dbReference>
<gene>
    <name evidence="12" type="ORF">EV699_104200</name>
</gene>
<dbReference type="InterPro" id="IPR001789">
    <property type="entry name" value="Sig_transdc_resp-reg_receiver"/>
</dbReference>
<dbReference type="InterPro" id="IPR016032">
    <property type="entry name" value="Sig_transdc_resp-reg_C-effctor"/>
</dbReference>
<reference evidence="12 13" key="1">
    <citation type="submission" date="2019-03" db="EMBL/GenBank/DDBJ databases">
        <title>Genomic Encyclopedia of Type Strains, Phase IV (KMG-IV): sequencing the most valuable type-strain genomes for metagenomic binning, comparative biology and taxonomic classification.</title>
        <authorList>
            <person name="Goeker M."/>
        </authorList>
    </citation>
    <scope>NUCLEOTIDE SEQUENCE [LARGE SCALE GENOMIC DNA]</scope>
    <source>
        <strain evidence="12 13">DSM 25287</strain>
    </source>
</reference>
<comment type="caution">
    <text evidence="12">The sequence shown here is derived from an EMBL/GenBank/DDBJ whole genome shotgun (WGS) entry which is preliminary data.</text>
</comment>
<evidence type="ECO:0000259" key="10">
    <source>
        <dbReference type="PROSITE" id="PS50110"/>
    </source>
</evidence>
<dbReference type="SMART" id="SM00448">
    <property type="entry name" value="REC"/>
    <property type="match status" value="1"/>
</dbReference>
<dbReference type="Gene3D" id="3.40.50.2300">
    <property type="match status" value="1"/>
</dbReference>
<keyword evidence="5" id="KW-0805">Transcription regulation</keyword>
<keyword evidence="3 8" id="KW-0597">Phosphoprotein</keyword>
<dbReference type="EMBL" id="SLWY01000004">
    <property type="protein sequence ID" value="TCO82808.1"/>
    <property type="molecule type" value="Genomic_DNA"/>
</dbReference>
<dbReference type="PANTHER" id="PTHR48111">
    <property type="entry name" value="REGULATOR OF RPOS"/>
    <property type="match status" value="1"/>
</dbReference>
<dbReference type="OrthoDB" id="9802426at2"/>
<evidence type="ECO:0000256" key="9">
    <source>
        <dbReference type="PROSITE-ProRule" id="PRU01091"/>
    </source>
</evidence>
<keyword evidence="2" id="KW-0963">Cytoplasm</keyword>
<dbReference type="GO" id="GO:0032993">
    <property type="term" value="C:protein-DNA complex"/>
    <property type="evidence" value="ECO:0007669"/>
    <property type="project" value="TreeGrafter"/>
</dbReference>
<dbReference type="FunFam" id="1.10.10.10:FF:000099">
    <property type="entry name" value="Two-component system response regulator TorR"/>
    <property type="match status" value="1"/>
</dbReference>
<organism evidence="12 13">
    <name type="scientific">Plasticicumulans lactativorans</name>
    <dbReference type="NCBI Taxonomy" id="1133106"/>
    <lineage>
        <taxon>Bacteria</taxon>
        <taxon>Pseudomonadati</taxon>
        <taxon>Pseudomonadota</taxon>
        <taxon>Gammaproteobacteria</taxon>
        <taxon>Candidatus Competibacteraceae</taxon>
        <taxon>Plasticicumulans</taxon>
    </lineage>
</organism>
<evidence type="ECO:0000256" key="1">
    <source>
        <dbReference type="ARBA" id="ARBA00004496"/>
    </source>
</evidence>
<feature type="domain" description="OmpR/PhoB-type" evidence="11">
    <location>
        <begin position="135"/>
        <end position="235"/>
    </location>
</feature>
<dbReference type="Pfam" id="PF00486">
    <property type="entry name" value="Trans_reg_C"/>
    <property type="match status" value="1"/>
</dbReference>
<keyword evidence="7" id="KW-0804">Transcription</keyword>
<evidence type="ECO:0000259" key="11">
    <source>
        <dbReference type="PROSITE" id="PS51755"/>
    </source>
</evidence>
<evidence type="ECO:0000256" key="6">
    <source>
        <dbReference type="ARBA" id="ARBA00023125"/>
    </source>
</evidence>
<dbReference type="GO" id="GO:0000976">
    <property type="term" value="F:transcription cis-regulatory region binding"/>
    <property type="evidence" value="ECO:0007669"/>
    <property type="project" value="TreeGrafter"/>
</dbReference>
<evidence type="ECO:0000256" key="8">
    <source>
        <dbReference type="PROSITE-ProRule" id="PRU00169"/>
    </source>
</evidence>
<feature type="DNA-binding region" description="OmpR/PhoB-type" evidence="9">
    <location>
        <begin position="135"/>
        <end position="235"/>
    </location>
</feature>
<dbReference type="GO" id="GO:0005829">
    <property type="term" value="C:cytosol"/>
    <property type="evidence" value="ECO:0007669"/>
    <property type="project" value="TreeGrafter"/>
</dbReference>
<dbReference type="SMART" id="SM00862">
    <property type="entry name" value="Trans_reg_C"/>
    <property type="match status" value="1"/>
</dbReference>
<dbReference type="Gene3D" id="1.10.10.10">
    <property type="entry name" value="Winged helix-like DNA-binding domain superfamily/Winged helix DNA-binding domain"/>
    <property type="match status" value="1"/>
</dbReference>
<dbReference type="RefSeq" id="WP_132539398.1">
    <property type="nucleotide sequence ID" value="NZ_SLWY01000004.1"/>
</dbReference>
<dbReference type="Gene3D" id="6.10.250.690">
    <property type="match status" value="1"/>
</dbReference>
<dbReference type="SUPFAM" id="SSF46894">
    <property type="entry name" value="C-terminal effector domain of the bipartite response regulators"/>
    <property type="match status" value="1"/>
</dbReference>
<dbReference type="FunFam" id="3.40.50.2300:FF:000001">
    <property type="entry name" value="DNA-binding response regulator PhoB"/>
    <property type="match status" value="1"/>
</dbReference>
<dbReference type="AlphaFoldDB" id="A0A4R2LSR5"/>
<dbReference type="InterPro" id="IPR011006">
    <property type="entry name" value="CheY-like_superfamily"/>
</dbReference>
<dbReference type="GO" id="GO:0000156">
    <property type="term" value="F:phosphorelay response regulator activity"/>
    <property type="evidence" value="ECO:0007669"/>
    <property type="project" value="TreeGrafter"/>
</dbReference>
<evidence type="ECO:0000256" key="4">
    <source>
        <dbReference type="ARBA" id="ARBA00023012"/>
    </source>
</evidence>
<comment type="subcellular location">
    <subcellularLocation>
        <location evidence="1">Cytoplasm</location>
    </subcellularLocation>
</comment>
<dbReference type="InterPro" id="IPR036388">
    <property type="entry name" value="WH-like_DNA-bd_sf"/>
</dbReference>
<evidence type="ECO:0000256" key="7">
    <source>
        <dbReference type="ARBA" id="ARBA00023163"/>
    </source>
</evidence>
<evidence type="ECO:0000256" key="3">
    <source>
        <dbReference type="ARBA" id="ARBA00022553"/>
    </source>
</evidence>
<dbReference type="PROSITE" id="PS51755">
    <property type="entry name" value="OMPR_PHOB"/>
    <property type="match status" value="1"/>
</dbReference>
<feature type="modified residue" description="4-aspartylphosphate" evidence="8">
    <location>
        <position position="55"/>
    </location>
</feature>
<keyword evidence="6 9" id="KW-0238">DNA-binding</keyword>
<keyword evidence="13" id="KW-1185">Reference proteome</keyword>
<name>A0A4R2LSR5_9GAMM</name>
<proteinExistence type="predicted"/>
<evidence type="ECO:0000313" key="12">
    <source>
        <dbReference type="EMBL" id="TCO82808.1"/>
    </source>
</evidence>
<dbReference type="CDD" id="cd00383">
    <property type="entry name" value="trans_reg_C"/>
    <property type="match status" value="1"/>
</dbReference>
<dbReference type="InterPro" id="IPR001867">
    <property type="entry name" value="OmpR/PhoB-type_DNA-bd"/>
</dbReference>
<sequence length="241" mass="26807">MSQPAHILVVDDDTETRELLAQYLSQNGYSVDAAVDGRAMDAHIAARAPSLIVLDVMLPGEDGFEICRRLRRDSEVPIIMLTASADDADRIIGLEFGADDYLGKPFNPRELLARIKAVLRRAGAGNRRTAADAVPRRLRFGPWELDTGTRVLTHTSGLRLEIGGSDYALLMVLLRHPLQVISRDRLYELTRNRESTPFDRGLDVQVCRLRQRLEDDPAAPQLIKTVRGRGYLLATAVEALP</sequence>
<dbReference type="SUPFAM" id="SSF52172">
    <property type="entry name" value="CheY-like"/>
    <property type="match status" value="1"/>
</dbReference>
<feature type="domain" description="Response regulatory" evidence="10">
    <location>
        <begin position="6"/>
        <end position="119"/>
    </location>
</feature>
<accession>A0A4R2LSR5</accession>
<evidence type="ECO:0000256" key="2">
    <source>
        <dbReference type="ARBA" id="ARBA00022490"/>
    </source>
</evidence>
<evidence type="ECO:0000256" key="5">
    <source>
        <dbReference type="ARBA" id="ARBA00023015"/>
    </source>
</evidence>